<accession>A0ABY7DC63</accession>
<evidence type="ECO:0000313" key="2">
    <source>
        <dbReference type="Proteomes" id="UP001164746"/>
    </source>
</evidence>
<protein>
    <recommendedName>
        <fullName evidence="3">Sushi domain-containing protein</fullName>
    </recommendedName>
</protein>
<reference evidence="1" key="1">
    <citation type="submission" date="2022-11" db="EMBL/GenBank/DDBJ databases">
        <title>Centuries of genome instability and evolution in soft-shell clam transmissible cancer (bioRxiv).</title>
        <authorList>
            <person name="Hart S.F.M."/>
            <person name="Yonemitsu M.A."/>
            <person name="Giersch R.M."/>
            <person name="Beal B.F."/>
            <person name="Arriagada G."/>
            <person name="Davis B.W."/>
            <person name="Ostrander E.A."/>
            <person name="Goff S.P."/>
            <person name="Metzger M.J."/>
        </authorList>
    </citation>
    <scope>NUCLEOTIDE SEQUENCE</scope>
    <source>
        <strain evidence="1">MELC-2E11</strain>
        <tissue evidence="1">Siphon/mantle</tissue>
    </source>
</reference>
<proteinExistence type="predicted"/>
<keyword evidence="2" id="KW-1185">Reference proteome</keyword>
<sequence>MFCVFNITIFKCSRLYQSLTGKRKYVSATRNCLIANMWIVFITICLFRSTAQQECLSCDKAISAISRETRGTSDNLGATLSYACTRTGFKPTGPENYTCEYKGGAAIWSDNLDTVLPTAREPMADCPSKKIINVVDRTETVYHVSDWKTQFYQEVDAHTTELLSIVPESVTSYISKIGASEEIVVTVGFTYGANVGEEAQCKFRVFYEAGACFEENLFSDSFATTDCTDTGEGGLECTRTCSNGYVFGNGGTSSTFICSYPNTWNFDQADPTDRYCLPIQNSDDTIDVYVIYYYGYLSQNCYESILNKVEGELSTFENNIQSSCNLNWDAQVLTIGLIPTAKFSATLKLTRLSSATTIEKKKCFDIIRNNTALFNFGINSLKCGAINARIDVVSAYTGDVEVTCQESYHFKLTSADLAVEICGGAREPMADCPSKKIINVVDRTETVYHVSDWKTQFYQEVDAHTTELLSIVPESVTSYISKIGASEEIVVTVGFTYGANVGEEAQCKFRVFYEAGACFEENLFSDSFATTDCTDTGEGGLECTRTCSNGYVFGNGGTSSTFICSYPNTWNFDQADPTDRYCLPIQNSDDTIDVYVIYYYGYLSQNCYESILNKVEGELSTFENNIQSSCNLNWDAQVLTIGLIPTAKFSATLKLTRLSSATTIEKKKCFDIIRNNTALFNFGINSLKCGAINARIDVVSAYTGDVEVTCQESYHFKLTSADLAVEICGG</sequence>
<dbReference type="EMBL" id="CP111013">
    <property type="protein sequence ID" value="WAQ95247.1"/>
    <property type="molecule type" value="Genomic_DNA"/>
</dbReference>
<evidence type="ECO:0000313" key="1">
    <source>
        <dbReference type="EMBL" id="WAQ95247.1"/>
    </source>
</evidence>
<name>A0ABY7DC63_MYAAR</name>
<organism evidence="1 2">
    <name type="scientific">Mya arenaria</name>
    <name type="common">Soft-shell clam</name>
    <dbReference type="NCBI Taxonomy" id="6604"/>
    <lineage>
        <taxon>Eukaryota</taxon>
        <taxon>Metazoa</taxon>
        <taxon>Spiralia</taxon>
        <taxon>Lophotrochozoa</taxon>
        <taxon>Mollusca</taxon>
        <taxon>Bivalvia</taxon>
        <taxon>Autobranchia</taxon>
        <taxon>Heteroconchia</taxon>
        <taxon>Euheterodonta</taxon>
        <taxon>Imparidentia</taxon>
        <taxon>Neoheterodontei</taxon>
        <taxon>Myida</taxon>
        <taxon>Myoidea</taxon>
        <taxon>Myidae</taxon>
        <taxon>Mya</taxon>
    </lineage>
</organism>
<gene>
    <name evidence="1" type="ORF">MAR_027937</name>
</gene>
<evidence type="ECO:0008006" key="3">
    <source>
        <dbReference type="Google" id="ProtNLM"/>
    </source>
</evidence>
<dbReference type="Proteomes" id="UP001164746">
    <property type="component" value="Chromosome 2"/>
</dbReference>